<dbReference type="EMBL" id="CP016379">
    <property type="protein sequence ID" value="AZR73335.1"/>
    <property type="molecule type" value="Genomic_DNA"/>
</dbReference>
<protein>
    <submittedName>
        <fullName evidence="1">Uncharacterized protein</fullName>
    </submittedName>
</protein>
<evidence type="ECO:0000313" key="1">
    <source>
        <dbReference type="EMBL" id="AZR73335.1"/>
    </source>
</evidence>
<organism evidence="1 2">
    <name type="scientific">Anoxybacter fermentans</name>
    <dbReference type="NCBI Taxonomy" id="1323375"/>
    <lineage>
        <taxon>Bacteria</taxon>
        <taxon>Bacillati</taxon>
        <taxon>Bacillota</taxon>
        <taxon>Clostridia</taxon>
        <taxon>Halanaerobiales</taxon>
        <taxon>Anoxybacter</taxon>
    </lineage>
</organism>
<evidence type="ECO:0000313" key="2">
    <source>
        <dbReference type="Proteomes" id="UP000267250"/>
    </source>
</evidence>
<dbReference type="Proteomes" id="UP000267250">
    <property type="component" value="Chromosome"/>
</dbReference>
<reference evidence="1 2" key="1">
    <citation type="submission" date="2016-07" db="EMBL/GenBank/DDBJ databases">
        <title>Genome and transcriptome analysis of iron-reducing fermentative bacteria Anoxybacter fermentans.</title>
        <authorList>
            <person name="Zeng X."/>
            <person name="Shao Z."/>
        </authorList>
    </citation>
    <scope>NUCLEOTIDE SEQUENCE [LARGE SCALE GENOMIC DNA]</scope>
    <source>
        <strain evidence="1 2">DY22613</strain>
    </source>
</reference>
<sequence>MAVSRINRARAILDDKGYGESLHQAIKEVLDYHKWFKFILYYQKEGERKKELTNHVFYTFSGGEKAMDMYIPLFSAVYSHSMQARKDAPRIITLDEAFTGVDENNIRDMFALVEDFIINSQALWGDYDTVPELSIAELIRPKNVNYVSVIHYYWDGKVRHLNIPFEIEETMVQYGINVQGGWFFFIAL</sequence>
<accession>A0A3S9SYH3</accession>
<keyword evidence="2" id="KW-1185">Reference proteome</keyword>
<dbReference type="Pfam" id="PF13558">
    <property type="entry name" value="SbcC_Walker_B"/>
    <property type="match status" value="1"/>
</dbReference>
<name>A0A3S9SYH3_9FIRM</name>
<gene>
    <name evidence="1" type="ORF">BBF96_08030</name>
</gene>
<proteinExistence type="predicted"/>
<dbReference type="KEGG" id="aft:BBF96_08030"/>
<dbReference type="AlphaFoldDB" id="A0A3S9SYH3"/>